<dbReference type="EMBL" id="BARU01048477">
    <property type="protein sequence ID" value="GAH96674.1"/>
    <property type="molecule type" value="Genomic_DNA"/>
</dbReference>
<protein>
    <recommendedName>
        <fullName evidence="2">Oxidoreductase FAD/NAD(P)-binding domain-containing protein</fullName>
    </recommendedName>
</protein>
<dbReference type="Gene3D" id="3.40.50.80">
    <property type="entry name" value="Nucleotide-binding domain of ferredoxin-NADP reductase (FNR) module"/>
    <property type="match status" value="1"/>
</dbReference>
<comment type="caution">
    <text evidence="3">The sequence shown here is derived from an EMBL/GenBank/DDBJ whole genome shotgun (WGS) entry which is preliminary data.</text>
</comment>
<accession>X1L2K7</accession>
<keyword evidence="1" id="KW-1133">Transmembrane helix</keyword>
<evidence type="ECO:0000313" key="3">
    <source>
        <dbReference type="EMBL" id="GAH96674.1"/>
    </source>
</evidence>
<dbReference type="InterPro" id="IPR039261">
    <property type="entry name" value="FNR_nucleotide-bd"/>
</dbReference>
<feature type="non-terminal residue" evidence="3">
    <location>
        <position position="59"/>
    </location>
</feature>
<evidence type="ECO:0000256" key="1">
    <source>
        <dbReference type="SAM" id="Phobius"/>
    </source>
</evidence>
<dbReference type="SUPFAM" id="SSF52343">
    <property type="entry name" value="Ferredoxin reductase-like, C-terminal NADP-linked domain"/>
    <property type="match status" value="1"/>
</dbReference>
<dbReference type="InterPro" id="IPR001433">
    <property type="entry name" value="OxRdtase_FAD/NAD-bd"/>
</dbReference>
<keyword evidence="1" id="KW-0472">Membrane</keyword>
<gene>
    <name evidence="3" type="ORF">S03H2_72027</name>
</gene>
<dbReference type="Pfam" id="PF00175">
    <property type="entry name" value="NAD_binding_1"/>
    <property type="match status" value="1"/>
</dbReference>
<organism evidence="3">
    <name type="scientific">marine sediment metagenome</name>
    <dbReference type="NCBI Taxonomy" id="412755"/>
    <lineage>
        <taxon>unclassified sequences</taxon>
        <taxon>metagenomes</taxon>
        <taxon>ecological metagenomes</taxon>
    </lineage>
</organism>
<feature type="transmembrane region" description="Helical" evidence="1">
    <location>
        <begin position="6"/>
        <end position="26"/>
    </location>
</feature>
<proteinExistence type="predicted"/>
<feature type="domain" description="Oxidoreductase FAD/NAD(P)-binding" evidence="2">
    <location>
        <begin position="9"/>
        <end position="57"/>
    </location>
</feature>
<evidence type="ECO:0000259" key="2">
    <source>
        <dbReference type="Pfam" id="PF00175"/>
    </source>
</evidence>
<dbReference type="AlphaFoldDB" id="X1L2K7"/>
<dbReference type="GO" id="GO:0016491">
    <property type="term" value="F:oxidoreductase activity"/>
    <property type="evidence" value="ECO:0007669"/>
    <property type="project" value="InterPro"/>
</dbReference>
<keyword evidence="1" id="KW-0812">Transmembrane</keyword>
<reference evidence="3" key="1">
    <citation type="journal article" date="2014" name="Front. Microbiol.">
        <title>High frequency of phylogenetically diverse reductive dehalogenase-homologous genes in deep subseafloor sedimentary metagenomes.</title>
        <authorList>
            <person name="Kawai M."/>
            <person name="Futagami T."/>
            <person name="Toyoda A."/>
            <person name="Takaki Y."/>
            <person name="Nishi S."/>
            <person name="Hori S."/>
            <person name="Arai W."/>
            <person name="Tsubouchi T."/>
            <person name="Morono Y."/>
            <person name="Uchiyama I."/>
            <person name="Ito T."/>
            <person name="Fujiyama A."/>
            <person name="Inagaki F."/>
            <person name="Takami H."/>
        </authorList>
    </citation>
    <scope>NUCLEOTIDE SEQUENCE</scope>
    <source>
        <strain evidence="3">Expedition CK06-06</strain>
    </source>
</reference>
<sequence length="59" mass="6843">MKGKNIVVIGGGFAFSTLRSLVIYLLNEKHRKDYKKITVIYGNRDSSEVLYRNVLEECY</sequence>
<name>X1L2K7_9ZZZZ</name>